<reference evidence="8 9" key="1">
    <citation type="submission" date="2020-08" db="EMBL/GenBank/DDBJ databases">
        <title>Sequencing the genomes of 1000 actinobacteria strains.</title>
        <authorList>
            <person name="Klenk H.-P."/>
        </authorList>
    </citation>
    <scope>NUCLEOTIDE SEQUENCE [LARGE SCALE GENOMIC DNA]</scope>
    <source>
        <strain evidence="8 9">DSM 45486</strain>
    </source>
</reference>
<feature type="transmembrane region" description="Helical" evidence="6">
    <location>
        <begin position="118"/>
        <end position="137"/>
    </location>
</feature>
<keyword evidence="9" id="KW-1185">Reference proteome</keyword>
<evidence type="ECO:0000256" key="6">
    <source>
        <dbReference type="SAM" id="Phobius"/>
    </source>
</evidence>
<dbReference type="GO" id="GO:0022857">
    <property type="term" value="F:transmembrane transporter activity"/>
    <property type="evidence" value="ECO:0007669"/>
    <property type="project" value="InterPro"/>
</dbReference>
<comment type="subcellular location">
    <subcellularLocation>
        <location evidence="1">Cell membrane</location>
        <topology evidence="1">Multi-pass membrane protein</topology>
    </subcellularLocation>
</comment>
<keyword evidence="5 6" id="KW-0472">Membrane</keyword>
<gene>
    <name evidence="8" type="ORF">F4560_003500</name>
</gene>
<keyword evidence="2" id="KW-1003">Cell membrane</keyword>
<feature type="transmembrane region" description="Helical" evidence="6">
    <location>
        <begin position="56"/>
        <end position="75"/>
    </location>
</feature>
<dbReference type="Gene3D" id="1.20.1250.20">
    <property type="entry name" value="MFS general substrate transporter like domains"/>
    <property type="match status" value="1"/>
</dbReference>
<evidence type="ECO:0000256" key="3">
    <source>
        <dbReference type="ARBA" id="ARBA00022692"/>
    </source>
</evidence>
<feature type="transmembrane region" description="Helical" evidence="6">
    <location>
        <begin position="187"/>
        <end position="209"/>
    </location>
</feature>
<dbReference type="InterPro" id="IPR020846">
    <property type="entry name" value="MFS_dom"/>
</dbReference>
<dbReference type="AlphaFoldDB" id="A0A7W9HK26"/>
<keyword evidence="4 6" id="KW-1133">Transmembrane helix</keyword>
<dbReference type="Pfam" id="PF07690">
    <property type="entry name" value="MFS_1"/>
    <property type="match status" value="1"/>
</dbReference>
<dbReference type="SUPFAM" id="SSF103473">
    <property type="entry name" value="MFS general substrate transporter"/>
    <property type="match status" value="1"/>
</dbReference>
<dbReference type="PANTHER" id="PTHR23513">
    <property type="entry name" value="INTEGRAL MEMBRANE EFFLUX PROTEIN-RELATED"/>
    <property type="match status" value="1"/>
</dbReference>
<protein>
    <submittedName>
        <fullName evidence="8">MFS family permease</fullName>
    </submittedName>
</protein>
<evidence type="ECO:0000256" key="5">
    <source>
        <dbReference type="ARBA" id="ARBA00023136"/>
    </source>
</evidence>
<dbReference type="InterPro" id="IPR036259">
    <property type="entry name" value="MFS_trans_sf"/>
</dbReference>
<evidence type="ECO:0000256" key="4">
    <source>
        <dbReference type="ARBA" id="ARBA00022989"/>
    </source>
</evidence>
<name>A0A7W9HK26_9PSEU</name>
<evidence type="ECO:0000259" key="7">
    <source>
        <dbReference type="PROSITE" id="PS50850"/>
    </source>
</evidence>
<dbReference type="PANTHER" id="PTHR23513:SF11">
    <property type="entry name" value="STAPHYLOFERRIN A TRANSPORTER"/>
    <property type="match status" value="1"/>
</dbReference>
<evidence type="ECO:0000256" key="2">
    <source>
        <dbReference type="ARBA" id="ARBA00022475"/>
    </source>
</evidence>
<feature type="transmembrane region" description="Helical" evidence="6">
    <location>
        <begin position="143"/>
        <end position="167"/>
    </location>
</feature>
<feature type="transmembrane region" description="Helical" evidence="6">
    <location>
        <begin position="348"/>
        <end position="372"/>
    </location>
</feature>
<proteinExistence type="predicted"/>
<evidence type="ECO:0000313" key="9">
    <source>
        <dbReference type="Proteomes" id="UP000552097"/>
    </source>
</evidence>
<feature type="transmembrane region" description="Helical" evidence="6">
    <location>
        <begin position="263"/>
        <end position="282"/>
    </location>
</feature>
<feature type="transmembrane region" description="Helical" evidence="6">
    <location>
        <begin position="81"/>
        <end position="106"/>
    </location>
</feature>
<feature type="transmembrane region" description="Helical" evidence="6">
    <location>
        <begin position="25"/>
        <end position="49"/>
    </location>
</feature>
<feature type="transmembrane region" description="Helical" evidence="6">
    <location>
        <begin position="321"/>
        <end position="342"/>
    </location>
</feature>
<dbReference type="EMBL" id="JACHMO010000001">
    <property type="protein sequence ID" value="MBB5803732.1"/>
    <property type="molecule type" value="Genomic_DNA"/>
</dbReference>
<evidence type="ECO:0000256" key="1">
    <source>
        <dbReference type="ARBA" id="ARBA00004651"/>
    </source>
</evidence>
<dbReference type="PROSITE" id="PS50850">
    <property type="entry name" value="MFS"/>
    <property type="match status" value="1"/>
</dbReference>
<feature type="domain" description="Major facilitator superfamily (MFS) profile" evidence="7">
    <location>
        <begin position="1"/>
        <end position="172"/>
    </location>
</feature>
<organism evidence="8 9">
    <name type="scientific">Saccharothrix ecbatanensis</name>
    <dbReference type="NCBI Taxonomy" id="1105145"/>
    <lineage>
        <taxon>Bacteria</taxon>
        <taxon>Bacillati</taxon>
        <taxon>Actinomycetota</taxon>
        <taxon>Actinomycetes</taxon>
        <taxon>Pseudonocardiales</taxon>
        <taxon>Pseudonocardiaceae</taxon>
        <taxon>Saccharothrix</taxon>
    </lineage>
</organism>
<comment type="caution">
    <text evidence="8">The sequence shown here is derived from an EMBL/GenBank/DDBJ whole genome shotgun (WGS) entry which is preliminary data.</text>
</comment>
<dbReference type="InterPro" id="IPR011701">
    <property type="entry name" value="MFS"/>
</dbReference>
<feature type="transmembrane region" description="Helical" evidence="6">
    <location>
        <begin position="288"/>
        <end position="309"/>
    </location>
</feature>
<sequence length="380" mass="38561">MSACGNYLNLVALALFSYQATGSGLGVGLLAALRLAAGALAGFAAAALVKRFDRRRLMIGADLAQVAAMTVLAVTTHASDIVLLGCAVAVMGAGNSLFTVALRSAVPDMVGSTARVRANGLLVTAKSVAMVVGFAGAGPLIGLGGFAAAFAFNAATFVVSAVALVLIRFRGHDDTATVDKEMSAGGYALAGIAPVVLLMLVLRGIDALASSSHNIALPVFASTVQPDGAAAFMSYFWVAWAVGVLCAHRVVTKWGGLSGADRLQRTFGLATCLMAVSFTLAFTGLPALAMACVVLVAGLADGITEIAYVSRLQEAPDHLRTRLFGLSATIETSGFAVGMAVAGGLLEVLPAVAVVGLLHGLALCAATAFLLFTTTRRRTG</sequence>
<evidence type="ECO:0000313" key="8">
    <source>
        <dbReference type="EMBL" id="MBB5803732.1"/>
    </source>
</evidence>
<keyword evidence="3 6" id="KW-0812">Transmembrane</keyword>
<dbReference type="GO" id="GO:0005886">
    <property type="term" value="C:plasma membrane"/>
    <property type="evidence" value="ECO:0007669"/>
    <property type="project" value="UniProtKB-SubCell"/>
</dbReference>
<accession>A0A7W9HK26</accession>
<dbReference type="Proteomes" id="UP000552097">
    <property type="component" value="Unassembled WGS sequence"/>
</dbReference>
<feature type="transmembrane region" description="Helical" evidence="6">
    <location>
        <begin position="229"/>
        <end position="251"/>
    </location>
</feature>